<evidence type="ECO:0000313" key="2">
    <source>
        <dbReference type="Proteomes" id="UP000222849"/>
    </source>
</evidence>
<organism evidence="1 2">
    <name type="scientific">Pseudomonas phage vB_PaeM_G1</name>
    <dbReference type="NCBI Taxonomy" id="1983539"/>
    <lineage>
        <taxon>Viruses</taxon>
        <taxon>Duplodnaviria</taxon>
        <taxon>Heunggongvirae</taxon>
        <taxon>Uroviricota</taxon>
        <taxon>Caudoviricetes</taxon>
        <taxon>Vandenendeviridae</taxon>
        <taxon>Nankokuvirus</taxon>
        <taxon>Nankokuvirus G1</taxon>
    </lineage>
</organism>
<gene>
    <name evidence="1" type="ORF">vBPaeMG1_129</name>
</gene>
<accession>A0A218L430</accession>
<reference evidence="1 2" key="1">
    <citation type="submission" date="2017-04" db="EMBL/GenBank/DDBJ databases">
        <title>Isolation, Characterization of a novel bacteriophage and potential to disrupt Pseudomonas aeruginosa biofilms in vitro.</title>
        <authorList>
            <person name="Qu K."/>
            <person name="Xu Y."/>
            <person name="Wang L."/>
            <person name="Li X."/>
        </authorList>
    </citation>
    <scope>NUCLEOTIDE SEQUENCE [LARGE SCALE GENOMIC DNA]</scope>
</reference>
<evidence type="ECO:0000313" key="1">
    <source>
        <dbReference type="EMBL" id="ARW57396.1"/>
    </source>
</evidence>
<proteinExistence type="predicted"/>
<name>A0A218L430_9CAUD</name>
<protein>
    <submittedName>
        <fullName evidence="1">Uncharacterized protein</fullName>
    </submittedName>
</protein>
<dbReference type="EMBL" id="KY994101">
    <property type="protein sequence ID" value="ARW57396.1"/>
    <property type="molecule type" value="Genomic_DNA"/>
</dbReference>
<dbReference type="Proteomes" id="UP000222849">
    <property type="component" value="Segment"/>
</dbReference>
<keyword evidence="2" id="KW-1185">Reference proteome</keyword>
<sequence>MNTAQTIADILIHLADRLYTQKGRCLIDGRCNYVDGQGNHCAVGHLLSSQSWEFASKCHGGVPSLENDWARRKDGSVETLYDEKFFIADIGVRRRLLDSLQFYHDEPSMYWTVAKSPSFSKVSLLLSMVDFLNTQGLDFVERPQSSVKGFWSEAKGILRNRGYHV</sequence>